<name>A0A2U3KLR8_9BACT</name>
<evidence type="ECO:0000313" key="17">
    <source>
        <dbReference type="EMBL" id="SPF40604.1"/>
    </source>
</evidence>
<dbReference type="PANTHER" id="PTHR14269:SF62">
    <property type="entry name" value="CDP-DIACYLGLYCEROL--GLYCEROL-3-PHOSPHATE 3-PHOSPHATIDYLTRANSFERASE 1, CHLOROPLASTIC"/>
    <property type="match status" value="1"/>
</dbReference>
<dbReference type="InterPro" id="IPR000462">
    <property type="entry name" value="CDP-OH_P_trans"/>
</dbReference>
<keyword evidence="11 16" id="KW-0472">Membrane</keyword>
<dbReference type="InterPro" id="IPR050324">
    <property type="entry name" value="CDP-alcohol_PTase-I"/>
</dbReference>
<evidence type="ECO:0000256" key="14">
    <source>
        <dbReference type="ARBA" id="ARBA00048586"/>
    </source>
</evidence>
<dbReference type="GO" id="GO:0046474">
    <property type="term" value="P:glycerophospholipid biosynthetic process"/>
    <property type="evidence" value="ECO:0007669"/>
    <property type="project" value="TreeGrafter"/>
</dbReference>
<evidence type="ECO:0000313" key="18">
    <source>
        <dbReference type="Proteomes" id="UP000238701"/>
    </source>
</evidence>
<evidence type="ECO:0000256" key="12">
    <source>
        <dbReference type="ARBA" id="ARBA00023209"/>
    </source>
</evidence>
<evidence type="ECO:0000256" key="8">
    <source>
        <dbReference type="ARBA" id="ARBA00022692"/>
    </source>
</evidence>
<keyword evidence="8 16" id="KW-0812">Transmembrane</keyword>
<dbReference type="Pfam" id="PF01066">
    <property type="entry name" value="CDP-OH_P_transf"/>
    <property type="match status" value="1"/>
</dbReference>
<dbReference type="PROSITE" id="PS00379">
    <property type="entry name" value="CDP_ALCOHOL_P_TRANSF"/>
    <property type="match status" value="1"/>
</dbReference>
<feature type="transmembrane region" description="Helical" evidence="16">
    <location>
        <begin position="12"/>
        <end position="29"/>
    </location>
</feature>
<feature type="transmembrane region" description="Helical" evidence="16">
    <location>
        <begin position="158"/>
        <end position="176"/>
    </location>
</feature>
<keyword evidence="13" id="KW-1208">Phospholipid metabolism</keyword>
<evidence type="ECO:0000256" key="11">
    <source>
        <dbReference type="ARBA" id="ARBA00023136"/>
    </source>
</evidence>
<sequence length="200" mass="22582">MKLSQILTAPNQLTLLRMIFVPFIVIHLVEGRYLWALIVFVVAGFSDGLDGVLARRLHQQTLLGQYLDPIADKLLLSSMFLVLAILHRIPWKFTVLVFSRDISILAASAVLFAIAGLRNFRPSIFGKANTFSQICAVFFVLLLEVYPSRWIWIARTEFLRATFIFTILSALHYVVLVQHRLREHTPALPPAADAGKVKAI</sequence>
<proteinExistence type="inferred from homology"/>
<dbReference type="GO" id="GO:0008444">
    <property type="term" value="F:CDP-diacylglycerol-glycerol-3-phosphate 3-phosphatidyltransferase activity"/>
    <property type="evidence" value="ECO:0007669"/>
    <property type="project" value="UniProtKB-EC"/>
</dbReference>
<dbReference type="PIRSF" id="PIRSF000847">
    <property type="entry name" value="Phos_ph_gly_syn"/>
    <property type="match status" value="1"/>
</dbReference>
<evidence type="ECO:0000256" key="7">
    <source>
        <dbReference type="ARBA" id="ARBA00022679"/>
    </source>
</evidence>
<dbReference type="GO" id="GO:0016020">
    <property type="term" value="C:membrane"/>
    <property type="evidence" value="ECO:0007669"/>
    <property type="project" value="UniProtKB-SubCell"/>
</dbReference>
<evidence type="ECO:0000256" key="16">
    <source>
        <dbReference type="SAM" id="Phobius"/>
    </source>
</evidence>
<keyword evidence="12" id="KW-0594">Phospholipid biosynthesis</keyword>
<dbReference type="Proteomes" id="UP000238701">
    <property type="component" value="Unassembled WGS sequence"/>
</dbReference>
<evidence type="ECO:0000256" key="15">
    <source>
        <dbReference type="RuleBase" id="RU003750"/>
    </source>
</evidence>
<dbReference type="InterPro" id="IPR004570">
    <property type="entry name" value="Phosphatidylglycerol_P_synth"/>
</dbReference>
<dbReference type="InterPro" id="IPR043130">
    <property type="entry name" value="CDP-OH_PTrfase_TM_dom"/>
</dbReference>
<evidence type="ECO:0000256" key="5">
    <source>
        <dbReference type="ARBA" id="ARBA00014944"/>
    </source>
</evidence>
<dbReference type="AlphaFoldDB" id="A0A2U3KLR8"/>
<evidence type="ECO:0000256" key="3">
    <source>
        <dbReference type="ARBA" id="ARBA00010441"/>
    </source>
</evidence>
<keyword evidence="10" id="KW-0443">Lipid metabolism</keyword>
<dbReference type="EMBL" id="OMOD01000124">
    <property type="protein sequence ID" value="SPF40604.1"/>
    <property type="molecule type" value="Genomic_DNA"/>
</dbReference>
<gene>
    <name evidence="17" type="ORF">SBA1_310014</name>
</gene>
<feature type="transmembrane region" description="Helical" evidence="16">
    <location>
        <begin position="74"/>
        <end position="91"/>
    </location>
</feature>
<dbReference type="PANTHER" id="PTHR14269">
    <property type="entry name" value="CDP-DIACYLGLYCEROL--GLYCEROL-3-PHOSPHATE 3-PHOSPHATIDYLTRANSFERASE-RELATED"/>
    <property type="match status" value="1"/>
</dbReference>
<reference evidence="18" key="1">
    <citation type="submission" date="2018-02" db="EMBL/GenBank/DDBJ databases">
        <authorList>
            <person name="Hausmann B."/>
        </authorList>
    </citation>
    <scope>NUCLEOTIDE SEQUENCE [LARGE SCALE GENOMIC DNA]</scope>
    <source>
        <strain evidence="18">Peat soil MAG SbA1</strain>
    </source>
</reference>
<evidence type="ECO:0000256" key="6">
    <source>
        <dbReference type="ARBA" id="ARBA00022516"/>
    </source>
</evidence>
<comment type="catalytic activity">
    <reaction evidence="14">
        <text>a CDP-1,2-diacyl-sn-glycerol + sn-glycerol 3-phosphate = a 1,2-diacyl-sn-glycero-3-phospho-(1'-sn-glycero-3'-phosphate) + CMP + H(+)</text>
        <dbReference type="Rhea" id="RHEA:12593"/>
        <dbReference type="ChEBI" id="CHEBI:15378"/>
        <dbReference type="ChEBI" id="CHEBI:57597"/>
        <dbReference type="ChEBI" id="CHEBI:58332"/>
        <dbReference type="ChEBI" id="CHEBI:60110"/>
        <dbReference type="ChEBI" id="CHEBI:60377"/>
        <dbReference type="EC" id="2.7.8.5"/>
    </reaction>
</comment>
<organism evidence="17 18">
    <name type="scientific">Candidatus Sulfotelmatobacter kueseliae</name>
    <dbReference type="NCBI Taxonomy" id="2042962"/>
    <lineage>
        <taxon>Bacteria</taxon>
        <taxon>Pseudomonadati</taxon>
        <taxon>Acidobacteriota</taxon>
        <taxon>Terriglobia</taxon>
        <taxon>Terriglobales</taxon>
        <taxon>Candidatus Korobacteraceae</taxon>
        <taxon>Candidatus Sulfotelmatobacter</taxon>
    </lineage>
</organism>
<evidence type="ECO:0000256" key="9">
    <source>
        <dbReference type="ARBA" id="ARBA00022989"/>
    </source>
</evidence>
<comment type="subcellular location">
    <subcellularLocation>
        <location evidence="1">Membrane</location>
        <topology evidence="1">Multi-pass membrane protein</topology>
    </subcellularLocation>
</comment>
<accession>A0A2U3KLR8</accession>
<keyword evidence="9 16" id="KW-1133">Transmembrane helix</keyword>
<evidence type="ECO:0000256" key="2">
    <source>
        <dbReference type="ARBA" id="ARBA00005042"/>
    </source>
</evidence>
<evidence type="ECO:0000256" key="1">
    <source>
        <dbReference type="ARBA" id="ARBA00004141"/>
    </source>
</evidence>
<evidence type="ECO:0000256" key="10">
    <source>
        <dbReference type="ARBA" id="ARBA00023098"/>
    </source>
</evidence>
<keyword evidence="6" id="KW-0444">Lipid biosynthesis</keyword>
<dbReference type="EC" id="2.7.8.5" evidence="4"/>
<keyword evidence="7 15" id="KW-0808">Transferase</keyword>
<evidence type="ECO:0000256" key="13">
    <source>
        <dbReference type="ARBA" id="ARBA00023264"/>
    </source>
</evidence>
<feature type="transmembrane region" description="Helical" evidence="16">
    <location>
        <begin position="129"/>
        <end position="146"/>
    </location>
</feature>
<evidence type="ECO:0000256" key="4">
    <source>
        <dbReference type="ARBA" id="ARBA00013170"/>
    </source>
</evidence>
<dbReference type="Gene3D" id="1.20.120.1760">
    <property type="match status" value="1"/>
</dbReference>
<dbReference type="InterPro" id="IPR048254">
    <property type="entry name" value="CDP_ALCOHOL_P_TRANSF_CS"/>
</dbReference>
<feature type="transmembrane region" description="Helical" evidence="16">
    <location>
        <begin position="35"/>
        <end position="53"/>
    </location>
</feature>
<comment type="similarity">
    <text evidence="3 15">Belongs to the CDP-alcohol phosphatidyltransferase class-I family.</text>
</comment>
<comment type="pathway">
    <text evidence="2">Phospholipid metabolism; phosphatidylglycerol biosynthesis; phosphatidylglycerol from CDP-diacylglycerol: step 1/2.</text>
</comment>
<protein>
    <recommendedName>
        <fullName evidence="5">CDP-diacylglycerol--glycerol-3-phosphate 3-phosphatidyltransferase</fullName>
        <ecNumber evidence="4">2.7.8.5</ecNumber>
    </recommendedName>
</protein>
<feature type="transmembrane region" description="Helical" evidence="16">
    <location>
        <begin position="97"/>
        <end position="117"/>
    </location>
</feature>